<dbReference type="InterPro" id="IPR058240">
    <property type="entry name" value="rSAM_sf"/>
</dbReference>
<keyword evidence="7" id="KW-1185">Reference proteome</keyword>
<dbReference type="PROSITE" id="PS51918">
    <property type="entry name" value="RADICAL_SAM"/>
    <property type="match status" value="1"/>
</dbReference>
<dbReference type="SFLD" id="SFLDG01067">
    <property type="entry name" value="SPASM/twitch_domain_containing"/>
    <property type="match status" value="1"/>
</dbReference>
<proteinExistence type="predicted"/>
<comment type="caution">
    <text evidence="6">The sequence shown here is derived from an EMBL/GenBank/DDBJ whole genome shotgun (WGS) entry which is preliminary data.</text>
</comment>
<sequence>MHALIASPFLDENLVLRPDDPRGVKVGTNRYRELLASASEPDSVVPSWLAEAARQRWDLDLTGQTLVGTVLVREPSVLGYGRASYELNLGCNYDCEHCYLGLKRFEGMSWEARERILYLMRDAGVLWVQLTGGEPTIDPLFSDVYELAWDLGMVITLLSNGSRLHQPKILELLSSRRPYRITVSVYGATEQSYDGLTRRKGSFRLFSRGLEAACAAGLPVTLSLVITQHNEHEVTAMRALADRYGLPFNEYSNISPTIHSGAETLPSQSAAFLRARRPFAGCGAGHTHFHVDPHGKASICKVGRDPAVDLVTEGLDGLLRLGGIADGLMARTGGCSGCTLSGTCFTCRPLARLYQESGAPLNRYCRHGGR</sequence>
<evidence type="ECO:0000256" key="4">
    <source>
        <dbReference type="ARBA" id="ARBA00023014"/>
    </source>
</evidence>
<reference evidence="7" key="1">
    <citation type="journal article" date="2019" name="Int. J. Syst. Evol. Microbiol.">
        <title>The Global Catalogue of Microorganisms (GCM) 10K type strain sequencing project: providing services to taxonomists for standard genome sequencing and annotation.</title>
        <authorList>
            <consortium name="The Broad Institute Genomics Platform"/>
            <consortium name="The Broad Institute Genome Sequencing Center for Infectious Disease"/>
            <person name="Wu L."/>
            <person name="Ma J."/>
        </authorList>
    </citation>
    <scope>NUCLEOTIDE SEQUENCE [LARGE SCALE GENOMIC DNA]</scope>
    <source>
        <strain evidence="7">CGMCC 4.7405</strain>
    </source>
</reference>
<evidence type="ECO:0000256" key="2">
    <source>
        <dbReference type="ARBA" id="ARBA00022723"/>
    </source>
</evidence>
<dbReference type="CDD" id="cd01335">
    <property type="entry name" value="Radical_SAM"/>
    <property type="match status" value="1"/>
</dbReference>
<dbReference type="EMBL" id="JBHRZI010000005">
    <property type="protein sequence ID" value="MFC3890605.1"/>
    <property type="molecule type" value="Genomic_DNA"/>
</dbReference>
<dbReference type="PANTHER" id="PTHR11228:SF7">
    <property type="entry name" value="PQQA PEPTIDE CYCLASE"/>
    <property type="match status" value="1"/>
</dbReference>
<dbReference type="Gene3D" id="3.20.20.70">
    <property type="entry name" value="Aldolase class I"/>
    <property type="match status" value="1"/>
</dbReference>
<evidence type="ECO:0000313" key="7">
    <source>
        <dbReference type="Proteomes" id="UP001595690"/>
    </source>
</evidence>
<accession>A0ABV8BL14</accession>
<keyword evidence="1" id="KW-0949">S-adenosyl-L-methionine</keyword>
<dbReference type="RefSeq" id="WP_382368745.1">
    <property type="nucleotide sequence ID" value="NZ_JBHRZI010000005.1"/>
</dbReference>
<dbReference type="InterPro" id="IPR007197">
    <property type="entry name" value="rSAM"/>
</dbReference>
<gene>
    <name evidence="6" type="ORF">ACFOWZ_03910</name>
</gene>
<evidence type="ECO:0000256" key="3">
    <source>
        <dbReference type="ARBA" id="ARBA00023004"/>
    </source>
</evidence>
<dbReference type="InterPro" id="IPR013785">
    <property type="entry name" value="Aldolase_TIM"/>
</dbReference>
<evidence type="ECO:0000256" key="1">
    <source>
        <dbReference type="ARBA" id="ARBA00022691"/>
    </source>
</evidence>
<dbReference type="Proteomes" id="UP001595690">
    <property type="component" value="Unassembled WGS sequence"/>
</dbReference>
<keyword evidence="3" id="KW-0408">Iron</keyword>
<evidence type="ECO:0000259" key="5">
    <source>
        <dbReference type="PROSITE" id="PS51918"/>
    </source>
</evidence>
<protein>
    <submittedName>
        <fullName evidence="6">Radical SAM protein</fullName>
    </submittedName>
</protein>
<organism evidence="6 7">
    <name type="scientific">Lentzea rhizosphaerae</name>
    <dbReference type="NCBI Taxonomy" id="2041025"/>
    <lineage>
        <taxon>Bacteria</taxon>
        <taxon>Bacillati</taxon>
        <taxon>Actinomycetota</taxon>
        <taxon>Actinomycetes</taxon>
        <taxon>Pseudonocardiales</taxon>
        <taxon>Pseudonocardiaceae</taxon>
        <taxon>Lentzea</taxon>
    </lineage>
</organism>
<dbReference type="Pfam" id="PF04055">
    <property type="entry name" value="Radical_SAM"/>
    <property type="match status" value="1"/>
</dbReference>
<dbReference type="SFLD" id="SFLDS00029">
    <property type="entry name" value="Radical_SAM"/>
    <property type="match status" value="1"/>
</dbReference>
<dbReference type="InterPro" id="IPR050377">
    <property type="entry name" value="Radical_SAM_PqqE_MftC-like"/>
</dbReference>
<feature type="domain" description="Radical SAM core" evidence="5">
    <location>
        <begin position="77"/>
        <end position="285"/>
    </location>
</feature>
<keyword evidence="2" id="KW-0479">Metal-binding</keyword>
<dbReference type="SUPFAM" id="SSF102114">
    <property type="entry name" value="Radical SAM enzymes"/>
    <property type="match status" value="1"/>
</dbReference>
<evidence type="ECO:0000313" key="6">
    <source>
        <dbReference type="EMBL" id="MFC3890605.1"/>
    </source>
</evidence>
<keyword evidence="4" id="KW-0411">Iron-sulfur</keyword>
<name>A0ABV8BL14_9PSEU</name>
<dbReference type="PANTHER" id="PTHR11228">
    <property type="entry name" value="RADICAL SAM DOMAIN PROTEIN"/>
    <property type="match status" value="1"/>
</dbReference>